<comment type="similarity">
    <text evidence="2">Belongs to the ammonium transporter (TC 2.A.49) family. Rh subfamily.</text>
</comment>
<feature type="transmembrane region" description="Helical" evidence="6">
    <location>
        <begin position="28"/>
        <end position="47"/>
    </location>
</feature>
<feature type="transmembrane region" description="Helical" evidence="6">
    <location>
        <begin position="248"/>
        <end position="270"/>
    </location>
</feature>
<feature type="transmembrane region" description="Helical" evidence="6">
    <location>
        <begin position="177"/>
        <end position="200"/>
    </location>
</feature>
<dbReference type="EMBL" id="HBIJ01011263">
    <property type="protein sequence ID" value="CAE0366960.1"/>
    <property type="molecule type" value="Transcribed_RNA"/>
</dbReference>
<feature type="transmembrane region" description="Helical" evidence="6">
    <location>
        <begin position="59"/>
        <end position="77"/>
    </location>
</feature>
<comment type="subcellular location">
    <subcellularLocation>
        <location evidence="1">Membrane</location>
        <topology evidence="1">Multi-pass membrane protein</topology>
    </subcellularLocation>
</comment>
<feature type="transmembrane region" description="Helical" evidence="6">
    <location>
        <begin position="83"/>
        <end position="110"/>
    </location>
</feature>
<proteinExistence type="inferred from homology"/>
<feature type="transmembrane region" description="Helical" evidence="6">
    <location>
        <begin position="372"/>
        <end position="391"/>
    </location>
</feature>
<name>A0A7S3NKZ6_9STRA</name>
<keyword evidence="4 6" id="KW-1133">Transmembrane helix</keyword>
<feature type="transmembrane region" description="Helical" evidence="6">
    <location>
        <begin position="343"/>
        <end position="360"/>
    </location>
</feature>
<dbReference type="SUPFAM" id="SSF111352">
    <property type="entry name" value="Ammonium transporter"/>
    <property type="match status" value="1"/>
</dbReference>
<sequence length="421" mass="45077">MPNDDTPLLGSASKPGSLAPLDKESMKSFSICLGVSQILVLAAFKIVCNMSTDLNNVQYYNLLLGIEIMMFVGFGYLMTFLRWYGLGAAGLTLLITCYGMELALLFEPLFQNWWEKQIQIDLIALMNANFAVAALLISFGALIGKINPLQLWLLITIETAVYCFNKRVILSKWLNIMDYGGTIIIHEFGAYFGLACAYMIGKPKDASKEKSSTVSDVFSIIGTAFLWIYWPSFVSGTLPIGSISAQRAIVNTILSLLGATVTAFALSPLVNEMRLSPVHAQNATLAGGVSIGVTANLNLGPFGALLIGSGAGFLCTIGYAYVQPLLEAMIGLHDTCGVGNLHGMSSIFGALVSALLPIWISDAGAPKTQLAGLAMTLAVAIPSGALTGKLMTFLKDEEEVPLADDSSYWEVADDFEANTSQ</sequence>
<feature type="transmembrane region" description="Helical" evidence="6">
    <location>
        <begin position="122"/>
        <end position="143"/>
    </location>
</feature>
<evidence type="ECO:0000256" key="4">
    <source>
        <dbReference type="ARBA" id="ARBA00022989"/>
    </source>
</evidence>
<feature type="transmembrane region" description="Helical" evidence="6">
    <location>
        <begin position="220"/>
        <end position="241"/>
    </location>
</feature>
<evidence type="ECO:0000313" key="8">
    <source>
        <dbReference type="EMBL" id="CAE0366960.1"/>
    </source>
</evidence>
<accession>A0A7S3NKZ6</accession>
<protein>
    <recommendedName>
        <fullName evidence="7">Ammonium transporter AmtB-like domain-containing protein</fullName>
    </recommendedName>
</protein>
<feature type="transmembrane region" description="Helical" evidence="6">
    <location>
        <begin position="302"/>
        <end position="322"/>
    </location>
</feature>
<dbReference type="InterPro" id="IPR024041">
    <property type="entry name" value="NH4_transpt_AmtB-like_dom"/>
</dbReference>
<dbReference type="Gene3D" id="1.10.3430.10">
    <property type="entry name" value="Ammonium transporter AmtB like domains"/>
    <property type="match status" value="1"/>
</dbReference>
<dbReference type="InterPro" id="IPR029020">
    <property type="entry name" value="Ammonium/urea_transptr"/>
</dbReference>
<feature type="domain" description="Ammonium transporter AmtB-like" evidence="7">
    <location>
        <begin position="53"/>
        <end position="392"/>
    </location>
</feature>
<dbReference type="Pfam" id="PF00909">
    <property type="entry name" value="Ammonium_transp"/>
    <property type="match status" value="1"/>
</dbReference>
<dbReference type="PANTHER" id="PTHR11730:SF60">
    <property type="entry name" value="RH50, ISOFORM D"/>
    <property type="match status" value="1"/>
</dbReference>
<dbReference type="PANTHER" id="PTHR11730">
    <property type="entry name" value="AMMONIUM TRANSPORTER"/>
    <property type="match status" value="1"/>
</dbReference>
<evidence type="ECO:0000256" key="1">
    <source>
        <dbReference type="ARBA" id="ARBA00004141"/>
    </source>
</evidence>
<feature type="transmembrane region" description="Helical" evidence="6">
    <location>
        <begin position="149"/>
        <end position="165"/>
    </location>
</feature>
<reference evidence="8" key="1">
    <citation type="submission" date="2021-01" db="EMBL/GenBank/DDBJ databases">
        <authorList>
            <person name="Corre E."/>
            <person name="Pelletier E."/>
            <person name="Niang G."/>
            <person name="Scheremetjew M."/>
            <person name="Finn R."/>
            <person name="Kale V."/>
            <person name="Holt S."/>
            <person name="Cochrane G."/>
            <person name="Meng A."/>
            <person name="Brown T."/>
            <person name="Cohen L."/>
        </authorList>
    </citation>
    <scope>NUCLEOTIDE SEQUENCE</scope>
    <source>
        <strain evidence="8">CCMP1510</strain>
    </source>
</reference>
<dbReference type="PRINTS" id="PR00342">
    <property type="entry name" value="RHESUSRHD"/>
</dbReference>
<gene>
    <name evidence="8" type="ORF">ALAG00032_LOCUS7708</name>
</gene>
<dbReference type="GO" id="GO:0008519">
    <property type="term" value="F:ammonium channel activity"/>
    <property type="evidence" value="ECO:0007669"/>
    <property type="project" value="InterPro"/>
</dbReference>
<evidence type="ECO:0000259" key="7">
    <source>
        <dbReference type="Pfam" id="PF00909"/>
    </source>
</evidence>
<keyword evidence="5 6" id="KW-0472">Membrane</keyword>
<keyword evidence="3 6" id="KW-0812">Transmembrane</keyword>
<dbReference type="AlphaFoldDB" id="A0A7S3NKZ6"/>
<evidence type="ECO:0000256" key="3">
    <source>
        <dbReference type="ARBA" id="ARBA00022692"/>
    </source>
</evidence>
<evidence type="ECO:0000256" key="5">
    <source>
        <dbReference type="ARBA" id="ARBA00023136"/>
    </source>
</evidence>
<dbReference type="InterPro" id="IPR002229">
    <property type="entry name" value="RhesusRHD"/>
</dbReference>
<dbReference type="GO" id="GO:0005886">
    <property type="term" value="C:plasma membrane"/>
    <property type="evidence" value="ECO:0007669"/>
    <property type="project" value="InterPro"/>
</dbReference>
<organism evidence="8">
    <name type="scientific">Aureoumbra lagunensis</name>
    <dbReference type="NCBI Taxonomy" id="44058"/>
    <lineage>
        <taxon>Eukaryota</taxon>
        <taxon>Sar</taxon>
        <taxon>Stramenopiles</taxon>
        <taxon>Ochrophyta</taxon>
        <taxon>Pelagophyceae</taxon>
        <taxon>Pelagomonadales</taxon>
        <taxon>Aureoumbra</taxon>
    </lineage>
</organism>
<dbReference type="GO" id="GO:0097272">
    <property type="term" value="P:ammonium homeostasis"/>
    <property type="evidence" value="ECO:0007669"/>
    <property type="project" value="TreeGrafter"/>
</dbReference>
<evidence type="ECO:0000256" key="2">
    <source>
        <dbReference type="ARBA" id="ARBA00011036"/>
    </source>
</evidence>
<evidence type="ECO:0000256" key="6">
    <source>
        <dbReference type="SAM" id="Phobius"/>
    </source>
</evidence>